<keyword evidence="1" id="KW-0472">Membrane</keyword>
<organism evidence="3 4">
    <name type="scientific">Notoacmeibacter marinus</name>
    <dbReference type="NCBI Taxonomy" id="1876515"/>
    <lineage>
        <taxon>Bacteria</taxon>
        <taxon>Pseudomonadati</taxon>
        <taxon>Pseudomonadota</taxon>
        <taxon>Alphaproteobacteria</taxon>
        <taxon>Hyphomicrobiales</taxon>
        <taxon>Notoacmeibacteraceae</taxon>
        <taxon>Notoacmeibacter</taxon>
    </lineage>
</organism>
<protein>
    <recommendedName>
        <fullName evidence="2">Aldehyde oxidase/xanthine dehydrogenase a/b hammerhead domain-containing protein</fullName>
    </recommendedName>
</protein>
<keyword evidence="4" id="KW-1185">Reference proteome</keyword>
<sequence length="765" mass="82044">MRRKGQSTVGKLGTITRRTLLVGTAAIGAGVAFVAWRVNQPLENPFRGNPDSGDTALNPFVLIAEDGTVTIVVPRAEMGQGVTTTLAALVAEELDVGLSDIAVIHGPASSAYYNAALITSAMPVEPWDDGMMADGFRQFAGIVGKVMGMQLTGGSTSTRDAFDRMRIAGACARETLKATAAEVWNVDRSTLQTRNGSVIDPSGPRSVRYAELASAAALREPITDIEPRDPSEWTILGRSQHRVDVPAKVRGAPIFGVDMAFDEMLYGTVAMGPLPGVKAKKADRNAALAIPGVRAVVPLSSVYGEGFGVIADNTWTAFKAREALAIEWESEESYGETELNAAFDEAFDAGGGDVHRDDGDVDSIFSEAAEDDILAADYAVPLLAHATMEPMNATARLKDGKLDIWCGNQAPTLVRRFCAEGLGLDEEDCRVHTMMLGGGFGRRAEFDFALYAAQMAERTDGIPVKVTWCREEDTRHDLYRPPARARCRARLDGDGAIAALDMQLASPSILGSLMGRMGMSAFGQDATMSEGAGNQPYRLENFRVSTPEIDLPLNVGFWRSVGNSNNAFFMECFLDEIARSADRDPLELRLSLLDGFEPAKAVLRKVGEMANWQGGSVGPNRAQGLAFCFSFNTSVAQIVEVSRDDDERISIDKVWCAADCGLVLDPAIVRAQLSGGIVFGLSSAMMQEITLKDGAVEQGNFDTYPMMRYHQCPSIEVSLSRRQTFMGGVGEPGTPPAAPALANAVAALTGERVRTLPLNKAVTFA</sequence>
<accession>A0A231V2Z9</accession>
<comment type="caution">
    <text evidence="3">The sequence shown here is derived from an EMBL/GenBank/DDBJ whole genome shotgun (WGS) entry which is preliminary data.</text>
</comment>
<dbReference type="Gene3D" id="3.90.1170.50">
    <property type="entry name" value="Aldehyde oxidase/xanthine dehydrogenase, a/b hammerhead"/>
    <property type="match status" value="1"/>
</dbReference>
<evidence type="ECO:0000313" key="3">
    <source>
        <dbReference type="EMBL" id="OXT02534.1"/>
    </source>
</evidence>
<dbReference type="InterPro" id="IPR008274">
    <property type="entry name" value="AldOxase/xan_DH_MoCoBD1"/>
</dbReference>
<dbReference type="InterPro" id="IPR037165">
    <property type="entry name" value="AldOxase/xan_DH_Mopterin-bd_sf"/>
</dbReference>
<evidence type="ECO:0000256" key="1">
    <source>
        <dbReference type="SAM" id="Phobius"/>
    </source>
</evidence>
<dbReference type="InterPro" id="IPR000674">
    <property type="entry name" value="Ald_Oxase/Xan_DH_a/b"/>
</dbReference>
<reference evidence="4" key="1">
    <citation type="journal article" date="2017" name="Int. J. Syst. Evol. Microbiol.">
        <title>Notoacmeibacter marinus gen. nov., sp. nov., isolated from the gut of a limpet and proposal of Notoacmeibacteraceae fam. nov. in the order Rhizobiales of the class Alphaproteobacteria.</title>
        <authorList>
            <person name="Huang Z."/>
            <person name="Guo F."/>
            <person name="Lai Q."/>
        </authorList>
    </citation>
    <scope>NUCLEOTIDE SEQUENCE [LARGE SCALE GENOMIC DNA]</scope>
    <source>
        <strain evidence="4">XMTR2A4</strain>
    </source>
</reference>
<dbReference type="Proteomes" id="UP000215405">
    <property type="component" value="Unassembled WGS sequence"/>
</dbReference>
<evidence type="ECO:0000259" key="2">
    <source>
        <dbReference type="SMART" id="SM01008"/>
    </source>
</evidence>
<keyword evidence="1" id="KW-1133">Transmembrane helix</keyword>
<keyword evidence="1" id="KW-0812">Transmembrane</keyword>
<dbReference type="Pfam" id="PF20256">
    <property type="entry name" value="MoCoBD_2"/>
    <property type="match status" value="2"/>
</dbReference>
<feature type="transmembrane region" description="Helical" evidence="1">
    <location>
        <begin position="20"/>
        <end position="38"/>
    </location>
</feature>
<dbReference type="GO" id="GO:0016491">
    <property type="term" value="F:oxidoreductase activity"/>
    <property type="evidence" value="ECO:0007669"/>
    <property type="project" value="InterPro"/>
</dbReference>
<dbReference type="Pfam" id="PF02738">
    <property type="entry name" value="MoCoBD_1"/>
    <property type="match status" value="1"/>
</dbReference>
<dbReference type="Gene3D" id="3.30.365.10">
    <property type="entry name" value="Aldehyde oxidase/xanthine dehydrogenase, molybdopterin binding domain"/>
    <property type="match status" value="4"/>
</dbReference>
<dbReference type="AlphaFoldDB" id="A0A231V2Z9"/>
<dbReference type="PANTHER" id="PTHR47495:SF2">
    <property type="entry name" value="ALDEHYDE DEHYDROGENASE"/>
    <property type="match status" value="1"/>
</dbReference>
<evidence type="ECO:0000313" key="4">
    <source>
        <dbReference type="Proteomes" id="UP000215405"/>
    </source>
</evidence>
<gene>
    <name evidence="3" type="ORF">B7H23_06485</name>
</gene>
<dbReference type="EMBL" id="NBYO01000001">
    <property type="protein sequence ID" value="OXT02534.1"/>
    <property type="molecule type" value="Genomic_DNA"/>
</dbReference>
<proteinExistence type="predicted"/>
<dbReference type="SMART" id="SM01008">
    <property type="entry name" value="Ald_Xan_dh_C"/>
    <property type="match status" value="1"/>
</dbReference>
<dbReference type="InterPro" id="IPR012368">
    <property type="entry name" value="OxRdtase_Mopterin-bd_su_IorB"/>
</dbReference>
<dbReference type="InterPro" id="IPR052516">
    <property type="entry name" value="N-heterocyclic_Hydroxylase"/>
</dbReference>
<dbReference type="InterPro" id="IPR046867">
    <property type="entry name" value="AldOxase/xan_DH_MoCoBD2"/>
</dbReference>
<feature type="domain" description="Aldehyde oxidase/xanthine dehydrogenase a/b hammerhead" evidence="2">
    <location>
        <begin position="250"/>
        <end position="332"/>
    </location>
</feature>
<dbReference type="PANTHER" id="PTHR47495">
    <property type="entry name" value="ALDEHYDE DEHYDROGENASE"/>
    <property type="match status" value="1"/>
</dbReference>
<dbReference type="PIRSF" id="PIRSF036389">
    <property type="entry name" value="IOR_B"/>
    <property type="match status" value="1"/>
</dbReference>
<dbReference type="SUPFAM" id="SSF56003">
    <property type="entry name" value="Molybdenum cofactor-binding domain"/>
    <property type="match status" value="2"/>
</dbReference>
<name>A0A231V2Z9_9HYPH</name>